<keyword evidence="2" id="KW-0436">Ligase</keyword>
<name>A0ABY7BJG5_9FIRM</name>
<keyword evidence="2" id="KW-0820">tRNA-binding</keyword>
<evidence type="ECO:0000256" key="2">
    <source>
        <dbReference type="HAMAP-Rule" id="MF_01539"/>
    </source>
</evidence>
<reference evidence="3" key="1">
    <citation type="submission" date="2022-12" db="EMBL/GenBank/DDBJ databases">
        <authorList>
            <person name="Bing R.G."/>
            <person name="Willard D.J."/>
            <person name="Manesh M.J.H."/>
            <person name="Laemthong T."/>
            <person name="Crosby J.R."/>
            <person name="Kelly R.M."/>
        </authorList>
    </citation>
    <scope>NUCLEOTIDE SEQUENCE</scope>
    <source>
        <strain evidence="3">DSM 8990</strain>
    </source>
</reference>
<evidence type="ECO:0000313" key="3">
    <source>
        <dbReference type="EMBL" id="WAM32944.1"/>
    </source>
</evidence>
<dbReference type="PANTHER" id="PTHR37825:SF1">
    <property type="entry name" value="TRNA(MET) CYTIDINE ACETATE LIGASE"/>
    <property type="match status" value="1"/>
</dbReference>
<feature type="binding site" evidence="2">
    <location>
        <begin position="7"/>
        <end position="20"/>
    </location>
    <ligand>
        <name>ATP</name>
        <dbReference type="ChEBI" id="CHEBI:30616"/>
    </ligand>
</feature>
<proteinExistence type="inferred from homology"/>
<dbReference type="RefSeq" id="WP_045169631.1">
    <property type="nucleotide sequence ID" value="NZ_CP113865.1"/>
</dbReference>
<feature type="binding site" evidence="2">
    <location>
        <begin position="184"/>
        <end position="185"/>
    </location>
    <ligand>
        <name>ATP</name>
        <dbReference type="ChEBI" id="CHEBI:30616"/>
    </ligand>
</feature>
<dbReference type="PANTHER" id="PTHR37825">
    <property type="entry name" value="TRNA(MET) CYTIDINE ACETATE LIGASE"/>
    <property type="match status" value="1"/>
</dbReference>
<dbReference type="InterPro" id="IPR008513">
    <property type="entry name" value="tRNA(Met)_cyd_acetate_ligase"/>
</dbReference>
<feature type="binding site" evidence="2">
    <location>
        <position position="159"/>
    </location>
    <ligand>
        <name>ATP</name>
        <dbReference type="ChEBI" id="CHEBI:30616"/>
    </ligand>
</feature>
<keyword evidence="2" id="KW-0694">RNA-binding</keyword>
<organism evidence="3 4">
    <name type="scientific">Caldicellulosiruptor morganii</name>
    <dbReference type="NCBI Taxonomy" id="1387555"/>
    <lineage>
        <taxon>Bacteria</taxon>
        <taxon>Bacillati</taxon>
        <taxon>Bacillota</taxon>
        <taxon>Bacillota incertae sedis</taxon>
        <taxon>Caldicellulosiruptorales</taxon>
        <taxon>Caldicellulosiruptoraceae</taxon>
        <taxon>Caldicellulosiruptor</taxon>
    </lineage>
</organism>
<keyword evidence="1 2" id="KW-0819">tRNA processing</keyword>
<comment type="catalytic activity">
    <reaction evidence="2">
        <text>cytidine(34) in elongator tRNA(Met) + acetate + ATP = N(4)-acetylcytidine(34) in elongator tRNA(Met) + AMP + diphosphate</text>
        <dbReference type="Rhea" id="RHEA:58144"/>
        <dbReference type="Rhea" id="RHEA-COMP:10693"/>
        <dbReference type="Rhea" id="RHEA-COMP:10694"/>
        <dbReference type="ChEBI" id="CHEBI:30089"/>
        <dbReference type="ChEBI" id="CHEBI:30616"/>
        <dbReference type="ChEBI" id="CHEBI:33019"/>
        <dbReference type="ChEBI" id="CHEBI:74900"/>
        <dbReference type="ChEBI" id="CHEBI:82748"/>
        <dbReference type="ChEBI" id="CHEBI:456215"/>
    </reaction>
</comment>
<gene>
    <name evidence="2" type="primary">tmcAL</name>
    <name evidence="3" type="ORF">OTK00_001398</name>
</gene>
<comment type="subcellular location">
    <subcellularLocation>
        <location evidence="2">Cytoplasm</location>
    </subcellularLocation>
</comment>
<dbReference type="HAMAP" id="MF_01539">
    <property type="entry name" value="TmcAL"/>
    <property type="match status" value="1"/>
</dbReference>
<evidence type="ECO:0000256" key="1">
    <source>
        <dbReference type="ARBA" id="ARBA00022694"/>
    </source>
</evidence>
<dbReference type="EC" id="6.3.4.-" evidence="2"/>
<evidence type="ECO:0000313" key="4">
    <source>
        <dbReference type="Proteomes" id="UP001164909"/>
    </source>
</evidence>
<comment type="similarity">
    <text evidence="2">Belongs to the TmcAL family.</text>
</comment>
<dbReference type="Proteomes" id="UP001164909">
    <property type="component" value="Chromosome"/>
</dbReference>
<feature type="binding site" evidence="2">
    <location>
        <position position="101"/>
    </location>
    <ligand>
        <name>ATP</name>
        <dbReference type="ChEBI" id="CHEBI:30616"/>
    </ligand>
</feature>
<dbReference type="SUPFAM" id="SSF52374">
    <property type="entry name" value="Nucleotidylyl transferase"/>
    <property type="match status" value="1"/>
</dbReference>
<sequence>MKVAGIIVEYNPFHNGHLYHLQKTKEITGADIIVAVMSGNFIQRGEPAIVNKWARTKMALLNGVDVVFELPFAYACNSAEIFAYGSICILDTLGVNWLVFGSEAGDINLLKKIAMHLAFEEESFRKYLKEYLKKGISFPKARELALKKMNNDNVKFLPNNILGIEYIKWILRMNSKIQPITIKRIGSSYNDPALESNFCSATAIRKNINNMEAIKEKMPEASFKVLVEEIESGRGPVTIEDFYKIFVYRWVIDKDFLTDQLDVKEGIENRFYKFLPASKGAQDLLSKVKTKRYTLTRLQRIFIHSVVDSKINQKELLSEKPYIRVLGFNNKGKTFLNTIKEKIEYITKLDSYVVKNTLHSHLLELEIRASQIHALMYKDYYNYLQLEYKQKPIYISS</sequence>
<keyword evidence="2" id="KW-0547">Nucleotide-binding</keyword>
<dbReference type="NCBIfam" id="NF010191">
    <property type="entry name" value="PRK13670.1"/>
    <property type="match status" value="1"/>
</dbReference>
<dbReference type="Gene3D" id="3.40.50.620">
    <property type="entry name" value="HUPs"/>
    <property type="match status" value="1"/>
</dbReference>
<dbReference type="EMBL" id="CP113865">
    <property type="protein sequence ID" value="WAM32944.1"/>
    <property type="molecule type" value="Genomic_DNA"/>
</dbReference>
<comment type="function">
    <text evidence="2">Catalyzes the formation of N(4)-acetylcytidine (ac(4)C) at the wobble position of elongator tRNA(Met), using acetate and ATP as substrates. First activates an acetate ion to form acetyladenylate (Ac-AMP) and then transfers the acetyl group to tRNA to form ac(4)C34.</text>
</comment>
<dbReference type="Pfam" id="PF05636">
    <property type="entry name" value="HIGH_NTase1"/>
    <property type="match status" value="1"/>
</dbReference>
<dbReference type="NCBIfam" id="NF010192">
    <property type="entry name" value="PRK13671.1"/>
    <property type="match status" value="1"/>
</dbReference>
<protein>
    <recommendedName>
        <fullName evidence="2">tRNA(Met) cytidine acetate ligase</fullName>
        <ecNumber evidence="2">6.3.4.-</ecNumber>
    </recommendedName>
</protein>
<keyword evidence="2" id="KW-0067">ATP-binding</keyword>
<keyword evidence="2" id="KW-0963">Cytoplasm</keyword>
<dbReference type="InterPro" id="IPR014729">
    <property type="entry name" value="Rossmann-like_a/b/a_fold"/>
</dbReference>
<keyword evidence="4" id="KW-1185">Reference proteome</keyword>
<accession>A0ABY7BJG5</accession>